<dbReference type="Pfam" id="PF00293">
    <property type="entry name" value="NUDIX"/>
    <property type="match status" value="1"/>
</dbReference>
<evidence type="ECO:0000313" key="3">
    <source>
        <dbReference type="Proteomes" id="UP000061382"/>
    </source>
</evidence>
<dbReference type="SUPFAM" id="SSF55811">
    <property type="entry name" value="Nudix"/>
    <property type="match status" value="1"/>
</dbReference>
<dbReference type="RefSeq" id="WP_062542010.1">
    <property type="nucleotide sequence ID" value="NZ_CP012643.1"/>
</dbReference>
<keyword evidence="3" id="KW-1185">Reference proteome</keyword>
<sequence length="132" mass="15159">MKTIDKLAWIEIHDGRILSTRSVGRTKYYIPGGKREADENDFAALSREIKEELEVDLVEETVNYFGTFQAQADSHPEGVEVKMTCYTGAYKGNIQPANEIEEVVWLGYSDRDKVSPVDQIIFDWLKEEKLLK</sequence>
<dbReference type="OrthoDB" id="3532303at2"/>
<dbReference type="InterPro" id="IPR015797">
    <property type="entry name" value="NUDIX_hydrolase-like_dom_sf"/>
</dbReference>
<dbReference type="InterPro" id="IPR000086">
    <property type="entry name" value="NUDIX_hydrolase_dom"/>
</dbReference>
<organism evidence="2 3">
    <name type="scientific">Rufibacter tibetensis</name>
    <dbReference type="NCBI Taxonomy" id="512763"/>
    <lineage>
        <taxon>Bacteria</taxon>
        <taxon>Pseudomonadati</taxon>
        <taxon>Bacteroidota</taxon>
        <taxon>Cytophagia</taxon>
        <taxon>Cytophagales</taxon>
        <taxon>Hymenobacteraceae</taxon>
        <taxon>Rufibacter</taxon>
    </lineage>
</organism>
<dbReference type="AlphaFoldDB" id="A0A0N7HVY2"/>
<dbReference type="KEGG" id="rti:DC20_00335"/>
<dbReference type="EMBL" id="CP012643">
    <property type="protein sequence ID" value="ALI97720.1"/>
    <property type="molecule type" value="Genomic_DNA"/>
</dbReference>
<evidence type="ECO:0000259" key="1">
    <source>
        <dbReference type="PROSITE" id="PS51462"/>
    </source>
</evidence>
<gene>
    <name evidence="2" type="ORF">DC20_00335</name>
</gene>
<feature type="domain" description="Nudix hydrolase" evidence="1">
    <location>
        <begin position="1"/>
        <end position="127"/>
    </location>
</feature>
<dbReference type="CDD" id="cd04690">
    <property type="entry name" value="NUDIX_Hydrolase"/>
    <property type="match status" value="1"/>
</dbReference>
<name>A0A0N7HVY2_9BACT</name>
<dbReference type="PROSITE" id="PS51462">
    <property type="entry name" value="NUDIX"/>
    <property type="match status" value="1"/>
</dbReference>
<evidence type="ECO:0000313" key="2">
    <source>
        <dbReference type="EMBL" id="ALI97720.1"/>
    </source>
</evidence>
<dbReference type="Gene3D" id="3.90.79.10">
    <property type="entry name" value="Nucleoside Triphosphate Pyrophosphohydrolase"/>
    <property type="match status" value="1"/>
</dbReference>
<reference evidence="2 3" key="1">
    <citation type="submission" date="2015-08" db="EMBL/GenBank/DDBJ databases">
        <title>Complete genome sequence of Rufibacter tibetensis strain 1351t, a radiation-resistant bacterium from tibet plateau.</title>
        <authorList>
            <person name="Dai J."/>
        </authorList>
    </citation>
    <scope>NUCLEOTIDE SEQUENCE [LARGE SCALE GENOMIC DNA]</scope>
    <source>
        <strain evidence="2 3">1351</strain>
    </source>
</reference>
<protein>
    <submittedName>
        <fullName evidence="2">DNA mismatch repair protein MutT</fullName>
    </submittedName>
</protein>
<dbReference type="PATRIC" id="fig|512763.3.peg.72"/>
<dbReference type="Proteomes" id="UP000061382">
    <property type="component" value="Chromosome"/>
</dbReference>
<accession>A0A0N7HVY2</accession>
<proteinExistence type="predicted"/>